<sequence length="367" mass="41505">MKPFKIDIAQSQIDDLHERITRTRYPSEVPGAEWSRGVPVAYLRELADYWVSTYDWREYEARLNAYPQFVTEIDGQQIHFLHVRSPEPDATPMILTHGWPSSVAEFLEVVGPLSDPRAHGGDPADAFHLVIPSLPGFAFSGPELQPGWDLNRIARAWAALMAQLGYPRYVAQGTDWGSGISRELGVVDAEHVIGVHVNYLMTFPFGEHDFDEQDKARLDRLEAFQGDLGGYMAIQSSRPQTLAYGLADSPVGQLAWIAEKFKEWSDEPVDRDYLLTTAMIYWLTNTASSSAQIYYEFSHSWSQPQESTTPMGVAVFPKDLVLPIRKLAEYGNMIVHWTEFDRGGHFAALEQPELLVGDIRTFVRSLR</sequence>
<dbReference type="SUPFAM" id="SSF53474">
    <property type="entry name" value="alpha/beta-Hydrolases"/>
    <property type="match status" value="1"/>
</dbReference>
<dbReference type="GO" id="GO:0004301">
    <property type="term" value="F:epoxide hydrolase activity"/>
    <property type="evidence" value="ECO:0007669"/>
    <property type="project" value="TreeGrafter"/>
</dbReference>
<dbReference type="EMBL" id="JACHJW010000001">
    <property type="protein sequence ID" value="MBB4956793.1"/>
    <property type="molecule type" value="Genomic_DNA"/>
</dbReference>
<dbReference type="PIRSF" id="PIRSF001112">
    <property type="entry name" value="Epoxide_hydrolase"/>
    <property type="match status" value="1"/>
</dbReference>
<dbReference type="PANTHER" id="PTHR21661:SF35">
    <property type="entry name" value="EPOXIDE HYDROLASE"/>
    <property type="match status" value="1"/>
</dbReference>
<dbReference type="Gene3D" id="3.40.50.1820">
    <property type="entry name" value="alpha/beta hydrolase"/>
    <property type="match status" value="1"/>
</dbReference>
<comment type="similarity">
    <text evidence="1">Belongs to the peptidase S33 family.</text>
</comment>
<evidence type="ECO:0000256" key="2">
    <source>
        <dbReference type="ARBA" id="ARBA00022797"/>
    </source>
</evidence>
<dbReference type="RefSeq" id="WP_184532437.1">
    <property type="nucleotide sequence ID" value="NZ_JACHJW010000001.1"/>
</dbReference>
<dbReference type="PANTHER" id="PTHR21661">
    <property type="entry name" value="EPOXIDE HYDROLASE 1-RELATED"/>
    <property type="match status" value="1"/>
</dbReference>
<comment type="caution">
    <text evidence="6">The sequence shown here is derived from an EMBL/GenBank/DDBJ whole genome shotgun (WGS) entry which is preliminary data.</text>
</comment>
<name>A0A7W7WN29_9ACTN</name>
<evidence type="ECO:0000256" key="1">
    <source>
        <dbReference type="ARBA" id="ARBA00010088"/>
    </source>
</evidence>
<evidence type="ECO:0000313" key="7">
    <source>
        <dbReference type="Proteomes" id="UP000578819"/>
    </source>
</evidence>
<dbReference type="InterPro" id="IPR000639">
    <property type="entry name" value="Epox_hydrolase-like"/>
</dbReference>
<reference evidence="6 7" key="1">
    <citation type="submission" date="2020-08" db="EMBL/GenBank/DDBJ databases">
        <title>Sequencing the genomes of 1000 actinobacteria strains.</title>
        <authorList>
            <person name="Klenk H.-P."/>
        </authorList>
    </citation>
    <scope>NUCLEOTIDE SEQUENCE [LARGE SCALE GENOMIC DNA]</scope>
    <source>
        <strain evidence="6 7">DSM 45886</strain>
    </source>
</reference>
<keyword evidence="2" id="KW-0058">Aromatic hydrocarbons catabolism</keyword>
<dbReference type="Pfam" id="PF06441">
    <property type="entry name" value="EHN"/>
    <property type="match status" value="1"/>
</dbReference>
<organism evidence="6 7">
    <name type="scientific">Micromonospora polyrhachis</name>
    <dbReference type="NCBI Taxonomy" id="1282883"/>
    <lineage>
        <taxon>Bacteria</taxon>
        <taxon>Bacillati</taxon>
        <taxon>Actinomycetota</taxon>
        <taxon>Actinomycetes</taxon>
        <taxon>Micromonosporales</taxon>
        <taxon>Micromonosporaceae</taxon>
        <taxon>Micromonospora</taxon>
    </lineage>
</organism>
<keyword evidence="3" id="KW-0378">Hydrolase</keyword>
<proteinExistence type="inferred from homology"/>
<dbReference type="GO" id="GO:0097176">
    <property type="term" value="P:epoxide metabolic process"/>
    <property type="evidence" value="ECO:0007669"/>
    <property type="project" value="TreeGrafter"/>
</dbReference>
<feature type="active site" description="Proton acceptor" evidence="4">
    <location>
        <position position="345"/>
    </location>
</feature>
<dbReference type="AlphaFoldDB" id="A0A7W7WN29"/>
<dbReference type="PRINTS" id="PR00412">
    <property type="entry name" value="EPOXHYDRLASE"/>
</dbReference>
<feature type="active site" description="Proton donor" evidence="4">
    <location>
        <position position="294"/>
    </location>
</feature>
<dbReference type="InterPro" id="IPR029058">
    <property type="entry name" value="AB_hydrolase_fold"/>
</dbReference>
<gene>
    <name evidence="6" type="ORF">FHR38_000526</name>
</gene>
<evidence type="ECO:0000256" key="4">
    <source>
        <dbReference type="PIRSR" id="PIRSR001112-1"/>
    </source>
</evidence>
<accession>A0A7W7WN29</accession>
<protein>
    <submittedName>
        <fullName evidence="6">Pimeloyl-ACP methyl ester carboxylesterase</fullName>
    </submittedName>
</protein>
<dbReference type="InterPro" id="IPR010497">
    <property type="entry name" value="Epoxide_hydro_N"/>
</dbReference>
<feature type="active site" description="Nucleophile" evidence="4">
    <location>
        <position position="175"/>
    </location>
</feature>
<keyword evidence="7" id="KW-1185">Reference proteome</keyword>
<dbReference type="InterPro" id="IPR016292">
    <property type="entry name" value="Epoxide_hydrolase"/>
</dbReference>
<evidence type="ECO:0000313" key="6">
    <source>
        <dbReference type="EMBL" id="MBB4956793.1"/>
    </source>
</evidence>
<feature type="domain" description="Epoxide hydrolase N-terminal" evidence="5">
    <location>
        <begin position="1"/>
        <end position="106"/>
    </location>
</feature>
<evidence type="ECO:0000256" key="3">
    <source>
        <dbReference type="ARBA" id="ARBA00022801"/>
    </source>
</evidence>
<evidence type="ECO:0000259" key="5">
    <source>
        <dbReference type="Pfam" id="PF06441"/>
    </source>
</evidence>
<dbReference type="Proteomes" id="UP000578819">
    <property type="component" value="Unassembled WGS sequence"/>
</dbReference>